<name>A0A2U1PQ94_ARTAN</name>
<dbReference type="Proteomes" id="UP000245207">
    <property type="component" value="Unassembled WGS sequence"/>
</dbReference>
<comment type="caution">
    <text evidence="1">The sequence shown here is derived from an EMBL/GenBank/DDBJ whole genome shotgun (WGS) entry which is preliminary data.</text>
</comment>
<dbReference type="AlphaFoldDB" id="A0A2U1PQ94"/>
<evidence type="ECO:0000313" key="2">
    <source>
        <dbReference type="Proteomes" id="UP000245207"/>
    </source>
</evidence>
<keyword evidence="2" id="KW-1185">Reference proteome</keyword>
<dbReference type="STRING" id="35608.A0A2U1PQ94"/>
<organism evidence="1 2">
    <name type="scientific">Artemisia annua</name>
    <name type="common">Sweet wormwood</name>
    <dbReference type="NCBI Taxonomy" id="35608"/>
    <lineage>
        <taxon>Eukaryota</taxon>
        <taxon>Viridiplantae</taxon>
        <taxon>Streptophyta</taxon>
        <taxon>Embryophyta</taxon>
        <taxon>Tracheophyta</taxon>
        <taxon>Spermatophyta</taxon>
        <taxon>Magnoliopsida</taxon>
        <taxon>eudicotyledons</taxon>
        <taxon>Gunneridae</taxon>
        <taxon>Pentapetalae</taxon>
        <taxon>asterids</taxon>
        <taxon>campanulids</taxon>
        <taxon>Asterales</taxon>
        <taxon>Asteraceae</taxon>
        <taxon>Asteroideae</taxon>
        <taxon>Anthemideae</taxon>
        <taxon>Artemisiinae</taxon>
        <taxon>Artemisia</taxon>
    </lineage>
</organism>
<sequence length="137" mass="15687">MNTIVRNTTLRRLNHRFTAYEHLNKTSTEGRRGWRAFSTRRTSSFGQVKTQNNDTTMSPVCDKRDRAKSRHIFLQGYNLSMYTTKEKLKSQVKLKKAMVKAKTMVVSVLSFMRAGSLKRCNSKSAIAASSPTTIRCF</sequence>
<protein>
    <submittedName>
        <fullName evidence="1">Uncharacterized protein</fullName>
    </submittedName>
</protein>
<dbReference type="EMBL" id="PKPP01000863">
    <property type="protein sequence ID" value="PWA87933.1"/>
    <property type="molecule type" value="Genomic_DNA"/>
</dbReference>
<evidence type="ECO:0000313" key="1">
    <source>
        <dbReference type="EMBL" id="PWA87933.1"/>
    </source>
</evidence>
<reference evidence="1 2" key="1">
    <citation type="journal article" date="2018" name="Mol. Plant">
        <title>The genome of Artemisia annua provides insight into the evolution of Asteraceae family and artemisinin biosynthesis.</title>
        <authorList>
            <person name="Shen Q."/>
            <person name="Zhang L."/>
            <person name="Liao Z."/>
            <person name="Wang S."/>
            <person name="Yan T."/>
            <person name="Shi P."/>
            <person name="Liu M."/>
            <person name="Fu X."/>
            <person name="Pan Q."/>
            <person name="Wang Y."/>
            <person name="Lv Z."/>
            <person name="Lu X."/>
            <person name="Zhang F."/>
            <person name="Jiang W."/>
            <person name="Ma Y."/>
            <person name="Chen M."/>
            <person name="Hao X."/>
            <person name="Li L."/>
            <person name="Tang Y."/>
            <person name="Lv G."/>
            <person name="Zhou Y."/>
            <person name="Sun X."/>
            <person name="Brodelius P.E."/>
            <person name="Rose J.K.C."/>
            <person name="Tang K."/>
        </authorList>
    </citation>
    <scope>NUCLEOTIDE SEQUENCE [LARGE SCALE GENOMIC DNA]</scope>
    <source>
        <strain evidence="2">cv. Huhao1</strain>
        <tissue evidence="1">Leaf</tissue>
    </source>
</reference>
<dbReference type="OrthoDB" id="1931227at2759"/>
<gene>
    <name evidence="1" type="ORF">CTI12_AA121100</name>
</gene>
<accession>A0A2U1PQ94</accession>
<proteinExistence type="predicted"/>